<organism evidence="1 2">
    <name type="scientific">Tieghemostelium lacteum</name>
    <name type="common">Slime mold</name>
    <name type="synonym">Dictyostelium lacteum</name>
    <dbReference type="NCBI Taxonomy" id="361077"/>
    <lineage>
        <taxon>Eukaryota</taxon>
        <taxon>Amoebozoa</taxon>
        <taxon>Evosea</taxon>
        <taxon>Eumycetozoa</taxon>
        <taxon>Dictyostelia</taxon>
        <taxon>Dictyosteliales</taxon>
        <taxon>Raperosteliaceae</taxon>
        <taxon>Tieghemostelium</taxon>
    </lineage>
</organism>
<accession>A0A152A0Q7</accession>
<proteinExistence type="predicted"/>
<name>A0A152A0Q7_TIELA</name>
<evidence type="ECO:0000313" key="2">
    <source>
        <dbReference type="Proteomes" id="UP000076078"/>
    </source>
</evidence>
<reference evidence="1 2" key="1">
    <citation type="submission" date="2015-12" db="EMBL/GenBank/DDBJ databases">
        <title>Dictyostelia acquired genes for synthesis and detection of signals that induce cell-type specialization by lateral gene transfer from prokaryotes.</title>
        <authorList>
            <person name="Gloeckner G."/>
            <person name="Schaap P."/>
        </authorList>
    </citation>
    <scope>NUCLEOTIDE SEQUENCE [LARGE SCALE GENOMIC DNA]</scope>
    <source>
        <strain evidence="1 2">TK</strain>
    </source>
</reference>
<dbReference type="AlphaFoldDB" id="A0A152A0Q7"/>
<dbReference type="InterPro" id="IPR032675">
    <property type="entry name" value="LRR_dom_sf"/>
</dbReference>
<protein>
    <submittedName>
        <fullName evidence="1">Uncharacterized protein</fullName>
    </submittedName>
</protein>
<dbReference type="Proteomes" id="UP000076078">
    <property type="component" value="Unassembled WGS sequence"/>
</dbReference>
<dbReference type="InParanoid" id="A0A152A0Q7"/>
<dbReference type="EMBL" id="LODT01000020">
    <property type="protein sequence ID" value="KYQ99788.1"/>
    <property type="molecule type" value="Genomic_DNA"/>
</dbReference>
<gene>
    <name evidence="1" type="ORF">DLAC_03734</name>
</gene>
<keyword evidence="2" id="KW-1185">Reference proteome</keyword>
<sequence>MGINYSKKDKVVEEEKNQIHIPQYLILKTVNYVVNIDGLVGFRIDLLCRFVYRLSLVCKEWNNDIVPKIQIPSQILVTKYNITHLKFLLKMGILLDLCIEGIDNTLLNQVEFEPNANITSMALAPSLNTHLLEDKNITKLIILDNATIQSLRNIDSKYLRKLTTLSFSGYFGKVDLNEILDLFRDSQDGNQQSNLTQFCLAPSGSDIKFQLENISESTFSSLRALKTVSVRGIYFDCCIDLMKHLPATVTELSIIQYSIRPNTVITQNPLEEILKWLQSNNTIEIFATSVYLAAYEENLILCPLDSIIKLLNLNSTLKRLNLSTPNFQPIPNFDNNINNIYNNDMDYRIMNSTLTHLYLSDKSETHSVDNQIIRLWKGISALVETNFAWELTEETEFIVKEHFPSLKEIKITTHSNEEYIQRLIRLNSKSLVKLTIPYAYDVVESMSHNNSLTSLDFADHIDKVKINLNVINLIRCNHPTLSAIHIARDFNQIIFRDLVDALIQNNHLKKFILQTYPFGTDVTEFFNSVVRLLNENHTLQHISVPITFHIYKHFGKTHLVSFKNALAQNSSIISMKFIKIYSYTPEHEKEIKRIQSQHLIL</sequence>
<evidence type="ECO:0000313" key="1">
    <source>
        <dbReference type="EMBL" id="KYQ99788.1"/>
    </source>
</evidence>
<dbReference type="Gene3D" id="3.80.10.10">
    <property type="entry name" value="Ribonuclease Inhibitor"/>
    <property type="match status" value="1"/>
</dbReference>
<comment type="caution">
    <text evidence="1">The sequence shown here is derived from an EMBL/GenBank/DDBJ whole genome shotgun (WGS) entry which is preliminary data.</text>
</comment>